<proteinExistence type="predicted"/>
<name>A0ACD5TQR6_AVESA</name>
<keyword evidence="2" id="KW-1185">Reference proteome</keyword>
<dbReference type="EnsemblPlants" id="AVESA.00010b.r2.1CG0111960.1">
    <property type="protein sequence ID" value="AVESA.00010b.r2.1CG0111960.1.CDS"/>
    <property type="gene ID" value="AVESA.00010b.r2.1CG0111960"/>
</dbReference>
<sequence>MISPHGAYPDWALLTKTARFSDEGNETTAECNTPEGQPVAVTFWLSDPPAVSHFTLHCPGLDASDTPPYVICADGAFVLFRVTLVDSSLHHFVYSAAGAGENPSLHLLPNPDPNVASFRTQEKFGILPCGDDHYAVAFLDWDWPRDSNPKTQYHACVFSSETNAWRRSKVAPLRLPESDKALFYTFAHGSYYKQITVGDSAVGWVDLTCGILLACNLFDETPVMRFIPFPASRACITYQDGDPYYARDVVCSGDLIRFVETDFDEPADRRTNNGQGRRAATWNMKIDWDYWRRRCTVDVGDVSVDQSYSALLPELLDEETGELKLKKLDLMFPTLSVRNDNLLYMMTKVDQTDDTAWVIVLDMRRAVVEALVPVATMPTDTVTPYCSCAFPRYYPADDTVETDDGSQDNDPMKGYRDWRQDWCEQSLESWDFSEVEDEHEREDPAKKEEGDDDEEDLVKSQEEGEHDDDGDEAPVITEVEECQAMKTFCQKTNAGADMGNPMDNQDKSHERRQGGFDPEDNKHQQKKKKRRKRTRSSRRKKKKQAQAEVPDAVAELLDLLLFVWCILIAIISIKAFPV</sequence>
<accession>A0ACD5TQR6</accession>
<evidence type="ECO:0000313" key="2">
    <source>
        <dbReference type="Proteomes" id="UP001732700"/>
    </source>
</evidence>
<reference evidence="1" key="1">
    <citation type="submission" date="2021-05" db="EMBL/GenBank/DDBJ databases">
        <authorList>
            <person name="Scholz U."/>
            <person name="Mascher M."/>
            <person name="Fiebig A."/>
        </authorList>
    </citation>
    <scope>NUCLEOTIDE SEQUENCE [LARGE SCALE GENOMIC DNA]</scope>
</reference>
<protein>
    <submittedName>
        <fullName evidence="1">Uncharacterized protein</fullName>
    </submittedName>
</protein>
<organism evidence="1 2">
    <name type="scientific">Avena sativa</name>
    <name type="common">Oat</name>
    <dbReference type="NCBI Taxonomy" id="4498"/>
    <lineage>
        <taxon>Eukaryota</taxon>
        <taxon>Viridiplantae</taxon>
        <taxon>Streptophyta</taxon>
        <taxon>Embryophyta</taxon>
        <taxon>Tracheophyta</taxon>
        <taxon>Spermatophyta</taxon>
        <taxon>Magnoliopsida</taxon>
        <taxon>Liliopsida</taxon>
        <taxon>Poales</taxon>
        <taxon>Poaceae</taxon>
        <taxon>BOP clade</taxon>
        <taxon>Pooideae</taxon>
        <taxon>Poodae</taxon>
        <taxon>Poeae</taxon>
        <taxon>Poeae Chloroplast Group 1 (Aveneae type)</taxon>
        <taxon>Aveninae</taxon>
        <taxon>Avena</taxon>
    </lineage>
</organism>
<dbReference type="Proteomes" id="UP001732700">
    <property type="component" value="Chromosome 1C"/>
</dbReference>
<reference evidence="1" key="2">
    <citation type="submission" date="2025-09" db="UniProtKB">
        <authorList>
            <consortium name="EnsemblPlants"/>
        </authorList>
    </citation>
    <scope>IDENTIFICATION</scope>
</reference>
<evidence type="ECO:0000313" key="1">
    <source>
        <dbReference type="EnsemblPlants" id="AVESA.00010b.r2.1CG0111960.1.CDS"/>
    </source>
</evidence>